<evidence type="ECO:0000313" key="1">
    <source>
        <dbReference type="EMBL" id="OLZ43627.1"/>
    </source>
</evidence>
<accession>A0A1R0KER8</accession>
<name>A0A1R0KER8_9PSEU</name>
<dbReference type="AlphaFoldDB" id="A0A1R0KER8"/>
<dbReference type="OrthoDB" id="9915611at2"/>
<organism evidence="1 2">
    <name type="scientific">Amycolatopsis coloradensis</name>
    <dbReference type="NCBI Taxonomy" id="76021"/>
    <lineage>
        <taxon>Bacteria</taxon>
        <taxon>Bacillati</taxon>
        <taxon>Actinomycetota</taxon>
        <taxon>Actinomycetes</taxon>
        <taxon>Pseudonocardiales</taxon>
        <taxon>Pseudonocardiaceae</taxon>
        <taxon>Amycolatopsis</taxon>
    </lineage>
</organism>
<evidence type="ECO:0000313" key="2">
    <source>
        <dbReference type="Proteomes" id="UP000187486"/>
    </source>
</evidence>
<sequence>MQLAARNAEQTFLPLISRVAKLREWVEQAELAVEDAINLGVDPGLLEDTLRSIARKNEVKWEDIPESVRKQVVDD</sequence>
<dbReference type="EMBL" id="MQUQ01000031">
    <property type="protein sequence ID" value="OLZ43627.1"/>
    <property type="molecule type" value="Genomic_DNA"/>
</dbReference>
<comment type="caution">
    <text evidence="1">The sequence shown here is derived from an EMBL/GenBank/DDBJ whole genome shotgun (WGS) entry which is preliminary data.</text>
</comment>
<proteinExistence type="predicted"/>
<keyword evidence="2" id="KW-1185">Reference proteome</keyword>
<gene>
    <name evidence="1" type="ORF">BS329_38890</name>
</gene>
<dbReference type="Proteomes" id="UP000187486">
    <property type="component" value="Unassembled WGS sequence"/>
</dbReference>
<reference evidence="1 2" key="1">
    <citation type="submission" date="2016-01" db="EMBL/GenBank/DDBJ databases">
        <title>Amycolatopsis coloradensis genome sequencing and assembly.</title>
        <authorList>
            <person name="Mayilraj S."/>
        </authorList>
    </citation>
    <scope>NUCLEOTIDE SEQUENCE [LARGE SCALE GENOMIC DNA]</scope>
    <source>
        <strain evidence="1 2">DSM 44225</strain>
    </source>
</reference>
<dbReference type="RefSeq" id="WP_076168283.1">
    <property type="nucleotide sequence ID" value="NZ_JBEZVB010000047.1"/>
</dbReference>
<protein>
    <submittedName>
        <fullName evidence="1">Uncharacterized protein</fullName>
    </submittedName>
</protein>